<organism evidence="1 2">
    <name type="scientific">Acorus calamus</name>
    <name type="common">Sweet flag</name>
    <dbReference type="NCBI Taxonomy" id="4465"/>
    <lineage>
        <taxon>Eukaryota</taxon>
        <taxon>Viridiplantae</taxon>
        <taxon>Streptophyta</taxon>
        <taxon>Embryophyta</taxon>
        <taxon>Tracheophyta</taxon>
        <taxon>Spermatophyta</taxon>
        <taxon>Magnoliopsida</taxon>
        <taxon>Liliopsida</taxon>
        <taxon>Acoraceae</taxon>
        <taxon>Acorus</taxon>
    </lineage>
</organism>
<dbReference type="Proteomes" id="UP001180020">
    <property type="component" value="Unassembled WGS sequence"/>
</dbReference>
<gene>
    <name evidence="1" type="ORF">QJS10_CPB22g00627</name>
</gene>
<dbReference type="AlphaFoldDB" id="A0AAV9C1I0"/>
<protein>
    <submittedName>
        <fullName evidence="1">Uncharacterized protein</fullName>
    </submittedName>
</protein>
<dbReference type="EMBL" id="JAUJYO010000022">
    <property type="protein sequence ID" value="KAK1282153.1"/>
    <property type="molecule type" value="Genomic_DNA"/>
</dbReference>
<evidence type="ECO:0000313" key="1">
    <source>
        <dbReference type="EMBL" id="KAK1282153.1"/>
    </source>
</evidence>
<keyword evidence="2" id="KW-1185">Reference proteome</keyword>
<proteinExistence type="predicted"/>
<comment type="caution">
    <text evidence="1">The sequence shown here is derived from an EMBL/GenBank/DDBJ whole genome shotgun (WGS) entry which is preliminary data.</text>
</comment>
<reference evidence="1" key="1">
    <citation type="journal article" date="2023" name="Nat. Commun.">
        <title>Diploid and tetraploid genomes of Acorus and the evolution of monocots.</title>
        <authorList>
            <person name="Ma L."/>
            <person name="Liu K.W."/>
            <person name="Li Z."/>
            <person name="Hsiao Y.Y."/>
            <person name="Qi Y."/>
            <person name="Fu T."/>
            <person name="Tang G.D."/>
            <person name="Zhang D."/>
            <person name="Sun W.H."/>
            <person name="Liu D.K."/>
            <person name="Li Y."/>
            <person name="Chen G.Z."/>
            <person name="Liu X.D."/>
            <person name="Liao X.Y."/>
            <person name="Jiang Y.T."/>
            <person name="Yu X."/>
            <person name="Hao Y."/>
            <person name="Huang J."/>
            <person name="Zhao X.W."/>
            <person name="Ke S."/>
            <person name="Chen Y.Y."/>
            <person name="Wu W.L."/>
            <person name="Hsu J.L."/>
            <person name="Lin Y.F."/>
            <person name="Huang M.D."/>
            <person name="Li C.Y."/>
            <person name="Huang L."/>
            <person name="Wang Z.W."/>
            <person name="Zhao X."/>
            <person name="Zhong W.Y."/>
            <person name="Peng D.H."/>
            <person name="Ahmad S."/>
            <person name="Lan S."/>
            <person name="Zhang J.S."/>
            <person name="Tsai W.C."/>
            <person name="Van de Peer Y."/>
            <person name="Liu Z.J."/>
        </authorList>
    </citation>
    <scope>NUCLEOTIDE SEQUENCE</scope>
    <source>
        <strain evidence="1">CP</strain>
    </source>
</reference>
<evidence type="ECO:0000313" key="2">
    <source>
        <dbReference type="Proteomes" id="UP001180020"/>
    </source>
</evidence>
<sequence>MRYKIKFTERVAGDIPPPFPWATSRRAVIYTLEDILALGYKTIQGEFKCKAFMATMTIDCDF</sequence>
<name>A0AAV9C1I0_ACOCL</name>
<reference evidence="1" key="2">
    <citation type="submission" date="2023-06" db="EMBL/GenBank/DDBJ databases">
        <authorList>
            <person name="Ma L."/>
            <person name="Liu K.-W."/>
            <person name="Li Z."/>
            <person name="Hsiao Y.-Y."/>
            <person name="Qi Y."/>
            <person name="Fu T."/>
            <person name="Tang G."/>
            <person name="Zhang D."/>
            <person name="Sun W.-H."/>
            <person name="Liu D.-K."/>
            <person name="Li Y."/>
            <person name="Chen G.-Z."/>
            <person name="Liu X.-D."/>
            <person name="Liao X.-Y."/>
            <person name="Jiang Y.-T."/>
            <person name="Yu X."/>
            <person name="Hao Y."/>
            <person name="Huang J."/>
            <person name="Zhao X.-W."/>
            <person name="Ke S."/>
            <person name="Chen Y.-Y."/>
            <person name="Wu W.-L."/>
            <person name="Hsu J.-L."/>
            <person name="Lin Y.-F."/>
            <person name="Huang M.-D."/>
            <person name="Li C.-Y."/>
            <person name="Huang L."/>
            <person name="Wang Z.-W."/>
            <person name="Zhao X."/>
            <person name="Zhong W.-Y."/>
            <person name="Peng D.-H."/>
            <person name="Ahmad S."/>
            <person name="Lan S."/>
            <person name="Zhang J.-S."/>
            <person name="Tsai W.-C."/>
            <person name="Van De Peer Y."/>
            <person name="Liu Z.-J."/>
        </authorList>
    </citation>
    <scope>NUCLEOTIDE SEQUENCE</scope>
    <source>
        <strain evidence="1">CP</strain>
        <tissue evidence="1">Leaves</tissue>
    </source>
</reference>
<accession>A0AAV9C1I0</accession>